<sequence>MHMGDRMDLRDRLSHRPLTPNDLDLVCRHRAAMFRESGRPEDAIAAMATPFRDWLAPRLADGRYFGFVLEGADGAAAAGIGLMEIDWPPHPAHPGEGRRGYVLNVYVDRTHRRRGLARQLMALAEAEFRRRGVAYAILHATSAGRPLYEQAGWAPTTEMAKVLT</sequence>
<protein>
    <submittedName>
        <fullName evidence="2">Acetyltransferase (GNAT) family protein</fullName>
    </submittedName>
</protein>
<name>A0A560F042_9PROT</name>
<evidence type="ECO:0000313" key="3">
    <source>
        <dbReference type="Proteomes" id="UP000316545"/>
    </source>
</evidence>
<evidence type="ECO:0000259" key="1">
    <source>
        <dbReference type="PROSITE" id="PS51186"/>
    </source>
</evidence>
<dbReference type="Proteomes" id="UP000316545">
    <property type="component" value="Unassembled WGS sequence"/>
</dbReference>
<dbReference type="InterPro" id="IPR000182">
    <property type="entry name" value="GNAT_dom"/>
</dbReference>
<dbReference type="Pfam" id="PF00583">
    <property type="entry name" value="Acetyltransf_1"/>
    <property type="match status" value="1"/>
</dbReference>
<dbReference type="GO" id="GO:0016747">
    <property type="term" value="F:acyltransferase activity, transferring groups other than amino-acyl groups"/>
    <property type="evidence" value="ECO:0007669"/>
    <property type="project" value="InterPro"/>
</dbReference>
<gene>
    <name evidence="2" type="ORF">FBZ88_13217</name>
</gene>
<reference evidence="2 3" key="1">
    <citation type="submission" date="2019-06" db="EMBL/GenBank/DDBJ databases">
        <title>Genomic Encyclopedia of Type Strains, Phase IV (KMG-V): Genome sequencing to study the core and pangenomes of soil and plant-associated prokaryotes.</title>
        <authorList>
            <person name="Whitman W."/>
        </authorList>
    </citation>
    <scope>NUCLEOTIDE SEQUENCE [LARGE SCALE GENOMIC DNA]</scope>
    <source>
        <strain evidence="2 3">BR 11865</strain>
    </source>
</reference>
<dbReference type="InterPro" id="IPR016181">
    <property type="entry name" value="Acyl_CoA_acyltransferase"/>
</dbReference>
<dbReference type="AlphaFoldDB" id="A0A560F042"/>
<proteinExistence type="predicted"/>
<comment type="caution">
    <text evidence="2">The sequence shown here is derived from an EMBL/GenBank/DDBJ whole genome shotgun (WGS) entry which is preliminary data.</text>
</comment>
<dbReference type="CDD" id="cd04301">
    <property type="entry name" value="NAT_SF"/>
    <property type="match status" value="1"/>
</dbReference>
<keyword evidence="2" id="KW-0808">Transferase</keyword>
<feature type="domain" description="N-acetyltransferase" evidence="1">
    <location>
        <begin position="13"/>
        <end position="164"/>
    </location>
</feature>
<organism evidence="2 3">
    <name type="scientific">Nitrospirillum amazonense</name>
    <dbReference type="NCBI Taxonomy" id="28077"/>
    <lineage>
        <taxon>Bacteria</taxon>
        <taxon>Pseudomonadati</taxon>
        <taxon>Pseudomonadota</taxon>
        <taxon>Alphaproteobacteria</taxon>
        <taxon>Rhodospirillales</taxon>
        <taxon>Azospirillaceae</taxon>
        <taxon>Nitrospirillum</taxon>
    </lineage>
</organism>
<dbReference type="Gene3D" id="3.40.630.30">
    <property type="match status" value="1"/>
</dbReference>
<evidence type="ECO:0000313" key="2">
    <source>
        <dbReference type="EMBL" id="TWB14983.1"/>
    </source>
</evidence>
<dbReference type="EMBL" id="VITO01000032">
    <property type="protein sequence ID" value="TWB14983.1"/>
    <property type="molecule type" value="Genomic_DNA"/>
</dbReference>
<dbReference type="PROSITE" id="PS51186">
    <property type="entry name" value="GNAT"/>
    <property type="match status" value="1"/>
</dbReference>
<dbReference type="SUPFAM" id="SSF55729">
    <property type="entry name" value="Acyl-CoA N-acyltransferases (Nat)"/>
    <property type="match status" value="1"/>
</dbReference>
<keyword evidence="3" id="KW-1185">Reference proteome</keyword>
<accession>A0A560F042</accession>